<name>A0A1I1SQL8_PSEOC</name>
<dbReference type="InterPro" id="IPR027612">
    <property type="entry name" value="Put_MTase_LIC12133"/>
</dbReference>
<keyword evidence="2" id="KW-1185">Reference proteome</keyword>
<dbReference type="AlphaFoldDB" id="A0A1I1SQL8"/>
<accession>A0A1I1SQL8</accession>
<dbReference type="GO" id="GO:0008168">
    <property type="term" value="F:methyltransferase activity"/>
    <property type="evidence" value="ECO:0007669"/>
    <property type="project" value="UniProtKB-KW"/>
</dbReference>
<reference evidence="2" key="1">
    <citation type="submission" date="2016-10" db="EMBL/GenBank/DDBJ databases">
        <authorList>
            <person name="Varghese N."/>
            <person name="Submissions S."/>
        </authorList>
    </citation>
    <scope>NUCLEOTIDE SEQUENCE [LARGE SCALE GENOMIC DNA]</scope>
    <source>
        <strain evidence="2">JCM 2783</strain>
    </source>
</reference>
<evidence type="ECO:0000313" key="2">
    <source>
        <dbReference type="Proteomes" id="UP000243950"/>
    </source>
</evidence>
<dbReference type="GO" id="GO:0032259">
    <property type="term" value="P:methylation"/>
    <property type="evidence" value="ECO:0007669"/>
    <property type="project" value="UniProtKB-KW"/>
</dbReference>
<keyword evidence="1" id="KW-0808">Transferase</keyword>
<proteinExistence type="predicted"/>
<keyword evidence="1" id="KW-0489">Methyltransferase</keyword>
<protein>
    <submittedName>
        <fullName evidence="1">Putative methyltransferase, LIC12133 family</fullName>
    </submittedName>
</protein>
<dbReference type="Proteomes" id="UP000243950">
    <property type="component" value="Unassembled WGS sequence"/>
</dbReference>
<dbReference type="NCBIfam" id="TIGR04325">
    <property type="entry name" value="MTase_LIC12133"/>
    <property type="match status" value="1"/>
</dbReference>
<gene>
    <name evidence="1" type="ORF">SAMN05216372_1029</name>
</gene>
<dbReference type="EMBL" id="FOMO01000002">
    <property type="protein sequence ID" value="SFD48747.1"/>
    <property type="molecule type" value="Genomic_DNA"/>
</dbReference>
<evidence type="ECO:0000313" key="1">
    <source>
        <dbReference type="EMBL" id="SFD48747.1"/>
    </source>
</evidence>
<sequence length="267" mass="30632">MRRLIKLLLPPIFISVYRALFHKKYGFYGNYSSWQEAESQCEGYSSVHIFDRVKKSAQLVKDEKYFCERDSVLFDSPQYSWPSLACLMNVAAQNKGRLSVLDFGGSLGSAFFQNRRFLENLSVEWSVVEQPHFVSYGAKEIAGNGLQFFSTLAQCAEQKAINVVFLSGVLQYLPNPYQLLDEILSYGFPFVILDRTPFGRAGYDILKIQIVDPSIYVASYPVWLLDESLFCERLHSHGYTIVEEFSSNIDWQDASYTFKGFLIKKNS</sequence>
<dbReference type="SUPFAM" id="SSF53335">
    <property type="entry name" value="S-adenosyl-L-methionine-dependent methyltransferases"/>
    <property type="match status" value="1"/>
</dbReference>
<dbReference type="InterPro" id="IPR029063">
    <property type="entry name" value="SAM-dependent_MTases_sf"/>
</dbReference>
<organism evidence="1 2">
    <name type="scientific">Pseudomonas straminea</name>
    <dbReference type="NCBI Taxonomy" id="47882"/>
    <lineage>
        <taxon>Bacteria</taxon>
        <taxon>Pseudomonadati</taxon>
        <taxon>Pseudomonadota</taxon>
        <taxon>Gammaproteobacteria</taxon>
        <taxon>Pseudomonadales</taxon>
        <taxon>Pseudomonadaceae</taxon>
        <taxon>Phytopseudomonas</taxon>
    </lineage>
</organism>